<evidence type="ECO:0000313" key="4">
    <source>
        <dbReference type="EMBL" id="QCS41171.1"/>
    </source>
</evidence>
<accession>A0A4V1FY20</accession>
<evidence type="ECO:0000256" key="1">
    <source>
        <dbReference type="SAM" id="MobiDB-lite"/>
    </source>
</evidence>
<dbReference type="InterPro" id="IPR013373">
    <property type="entry name" value="Flagellin/pilin_N_arc"/>
</dbReference>
<dbReference type="Proteomes" id="UP000302218">
    <property type="component" value="Chromosome"/>
</dbReference>
<protein>
    <submittedName>
        <fullName evidence="4">Type IV pilin</fullName>
    </submittedName>
</protein>
<feature type="domain" description="Archaeal Type IV pilin N-terminal" evidence="3">
    <location>
        <begin position="19"/>
        <end position="93"/>
    </location>
</feature>
<name>A0A4V1FY20_9EURY</name>
<feature type="transmembrane region" description="Helical" evidence="2">
    <location>
        <begin position="21"/>
        <end position="48"/>
    </location>
</feature>
<keyword evidence="2" id="KW-0472">Membrane</keyword>
<evidence type="ECO:0000259" key="3">
    <source>
        <dbReference type="Pfam" id="PF07790"/>
    </source>
</evidence>
<evidence type="ECO:0000256" key="2">
    <source>
        <dbReference type="SAM" id="Phobius"/>
    </source>
</evidence>
<sequence>MRVTQNSKDRQSSGAGDARAVSPVIGVLLLVALTVCLAAVIAVGVGAWTLESPTPTATFELSADGDQSSIAIEHVAGDAVDVEVLSVTVAVNGTELAEQPPVPYAGASGFNGTPEGPFNSRSDSEWTVGERASLSVADTNSPPLATGDSVTVMLAVDGRRVATLEATAT</sequence>
<dbReference type="KEGG" id="nvr:FEJ81_01960"/>
<dbReference type="EMBL" id="CP040330">
    <property type="protein sequence ID" value="QCS41171.1"/>
    <property type="molecule type" value="Genomic_DNA"/>
</dbReference>
<evidence type="ECO:0000313" key="5">
    <source>
        <dbReference type="Proteomes" id="UP000302218"/>
    </source>
</evidence>
<feature type="region of interest" description="Disordered" evidence="1">
    <location>
        <begin position="100"/>
        <end position="146"/>
    </location>
</feature>
<dbReference type="PANTHER" id="PTHR38138:SF1">
    <property type="entry name" value="ARCHAEAL TYPE IV PILIN N-TERMINAL DOMAIN-CONTAINING PROTEIN"/>
    <property type="match status" value="1"/>
</dbReference>
<dbReference type="AlphaFoldDB" id="A0A4V1FY20"/>
<proteinExistence type="predicted"/>
<dbReference type="InterPro" id="IPR012859">
    <property type="entry name" value="Pilin_N_archaeal"/>
</dbReference>
<keyword evidence="2" id="KW-0812">Transmembrane</keyword>
<reference evidence="5" key="1">
    <citation type="submission" date="2019-05" db="EMBL/GenBank/DDBJ databases">
        <title>Genome sequence and methylation pattern of the halophilic Archaeon Natrinema versiforme BOL5-4.</title>
        <authorList>
            <person name="DasSarma P."/>
            <person name="Anton B.P."/>
            <person name="DasSarma S.L."/>
            <person name="Martinez F.L."/>
            <person name="Guzman D."/>
            <person name="Roberts R.J."/>
            <person name="DasSarma S."/>
        </authorList>
    </citation>
    <scope>NUCLEOTIDE SEQUENCE [LARGE SCALE GENOMIC DNA]</scope>
    <source>
        <strain evidence="5">BOL5-4</strain>
    </source>
</reference>
<dbReference type="NCBIfam" id="TIGR02537">
    <property type="entry name" value="arch_flag_Nterm"/>
    <property type="match status" value="1"/>
</dbReference>
<gene>
    <name evidence="4" type="ORF">FEJ81_01960</name>
</gene>
<dbReference type="PANTHER" id="PTHR38138">
    <property type="entry name" value="VNG6441H"/>
    <property type="match status" value="1"/>
</dbReference>
<dbReference type="Pfam" id="PF07790">
    <property type="entry name" value="Pilin_N"/>
    <property type="match status" value="1"/>
</dbReference>
<organism evidence="4 5">
    <name type="scientific">Natrinema versiforme</name>
    <dbReference type="NCBI Taxonomy" id="88724"/>
    <lineage>
        <taxon>Archaea</taxon>
        <taxon>Methanobacteriati</taxon>
        <taxon>Methanobacteriota</taxon>
        <taxon>Stenosarchaea group</taxon>
        <taxon>Halobacteria</taxon>
        <taxon>Halobacteriales</taxon>
        <taxon>Natrialbaceae</taxon>
        <taxon>Natrinema</taxon>
    </lineage>
</organism>
<keyword evidence="2" id="KW-1133">Transmembrane helix</keyword>